<protein>
    <submittedName>
        <fullName evidence="1">Esterase/lipase superfamily enzyme</fullName>
    </submittedName>
</protein>
<dbReference type="InterPro" id="IPR000801">
    <property type="entry name" value="Esterase-like"/>
</dbReference>
<dbReference type="Gene3D" id="3.40.50.1820">
    <property type="entry name" value="alpha/beta hydrolase"/>
    <property type="match status" value="1"/>
</dbReference>
<dbReference type="Proteomes" id="UP000184041">
    <property type="component" value="Unassembled WGS sequence"/>
</dbReference>
<proteinExistence type="predicted"/>
<reference evidence="1 2" key="1">
    <citation type="submission" date="2016-11" db="EMBL/GenBank/DDBJ databases">
        <authorList>
            <person name="Jaros S."/>
            <person name="Januszkiewicz K."/>
            <person name="Wedrychowicz H."/>
        </authorList>
    </citation>
    <scope>NUCLEOTIDE SEQUENCE [LARGE SCALE GENOMIC DNA]</scope>
    <source>
        <strain evidence="1 2">DSM 21986</strain>
    </source>
</reference>
<gene>
    <name evidence="1" type="ORF">SAMN05443144_12437</name>
</gene>
<dbReference type="SUPFAM" id="SSF53474">
    <property type="entry name" value="alpha/beta-Hydrolases"/>
    <property type="match status" value="1"/>
</dbReference>
<dbReference type="AlphaFoldDB" id="A0A1M5IRK8"/>
<dbReference type="Pfam" id="PF00756">
    <property type="entry name" value="Esterase"/>
    <property type="match status" value="1"/>
</dbReference>
<accession>A0A1M5IRK8</accession>
<dbReference type="InterPro" id="IPR029058">
    <property type="entry name" value="AB_hydrolase_fold"/>
</dbReference>
<sequence length="233" mass="27021">MKKWRSPSLGKDMELVIYGSSGTPVLGLPTRGASCHQWGEFGMVDAISYQIENGFNQLFCVSSNDGESFLNTTTPPARRLVRHHQYELYLVEEVVPYIKDQNPIDYLIVAGTDLGGYHALNTALKHPSAFDKAIGISGIYDIKGFMDGYYEDDVYYNNPTDYIPNISRQSLLNKIRNIDFRLVSYDHDPRIDYARRMSNVLRMKFIRHELDIWDNNTSREWQQWQQMLKTHII</sequence>
<dbReference type="EMBL" id="FQUS01000024">
    <property type="protein sequence ID" value="SHG30876.1"/>
    <property type="molecule type" value="Genomic_DNA"/>
</dbReference>
<evidence type="ECO:0000313" key="1">
    <source>
        <dbReference type="EMBL" id="SHG30876.1"/>
    </source>
</evidence>
<name>A0A1M5IRK8_9BACT</name>
<keyword evidence="2" id="KW-1185">Reference proteome</keyword>
<dbReference type="STRING" id="1194090.SAMN05443144_12437"/>
<evidence type="ECO:0000313" key="2">
    <source>
        <dbReference type="Proteomes" id="UP000184041"/>
    </source>
</evidence>
<organism evidence="1 2">
    <name type="scientific">Fodinibius roseus</name>
    <dbReference type="NCBI Taxonomy" id="1194090"/>
    <lineage>
        <taxon>Bacteria</taxon>
        <taxon>Pseudomonadati</taxon>
        <taxon>Balneolota</taxon>
        <taxon>Balneolia</taxon>
        <taxon>Balneolales</taxon>
        <taxon>Balneolaceae</taxon>
        <taxon>Fodinibius</taxon>
    </lineage>
</organism>